<evidence type="ECO:0000313" key="6">
    <source>
        <dbReference type="Proteomes" id="UP001331515"/>
    </source>
</evidence>
<keyword evidence="1" id="KW-0723">Serine/threonine-protein kinase</keyword>
<protein>
    <recommendedName>
        <fullName evidence="4">MRCK/ROCK kinase PH domain-containing protein</fullName>
    </recommendedName>
</protein>
<proteinExistence type="predicted"/>
<dbReference type="AlphaFoldDB" id="A0AAN8H5L6"/>
<evidence type="ECO:0000256" key="1">
    <source>
        <dbReference type="ARBA" id="ARBA00022527"/>
    </source>
</evidence>
<accession>A0AAN8H5L6</accession>
<gene>
    <name evidence="5" type="ORF">CgunFtcFv8_006797</name>
</gene>
<evidence type="ECO:0000256" key="3">
    <source>
        <dbReference type="SAM" id="MobiDB-lite"/>
    </source>
</evidence>
<keyword evidence="2" id="KW-0418">Kinase</keyword>
<sequence length="123" mass="13283">MGGHCLQGLRQGESWGGTAYRGYVRIPKPSGVKKGWQRAFALVSDCKLFLYDVPEGKTPQPGVVASLVLDLREEEFSVSSSFGVRCDPRHQEGHSLHLQVGTPSSLPRMPLFPHSGAGGSSPH</sequence>
<dbReference type="PANTHER" id="PTHR22988">
    <property type="entry name" value="MYOTONIC DYSTROPHY S/T KINASE-RELATED"/>
    <property type="match status" value="1"/>
</dbReference>
<evidence type="ECO:0000313" key="5">
    <source>
        <dbReference type="EMBL" id="KAK5902977.1"/>
    </source>
</evidence>
<dbReference type="GO" id="GO:0005737">
    <property type="term" value="C:cytoplasm"/>
    <property type="evidence" value="ECO:0007669"/>
    <property type="project" value="TreeGrafter"/>
</dbReference>
<organism evidence="5 6">
    <name type="scientific">Champsocephalus gunnari</name>
    <name type="common">Mackerel icefish</name>
    <dbReference type="NCBI Taxonomy" id="52237"/>
    <lineage>
        <taxon>Eukaryota</taxon>
        <taxon>Metazoa</taxon>
        <taxon>Chordata</taxon>
        <taxon>Craniata</taxon>
        <taxon>Vertebrata</taxon>
        <taxon>Euteleostomi</taxon>
        <taxon>Actinopterygii</taxon>
        <taxon>Neopterygii</taxon>
        <taxon>Teleostei</taxon>
        <taxon>Neoteleostei</taxon>
        <taxon>Acanthomorphata</taxon>
        <taxon>Eupercaria</taxon>
        <taxon>Perciformes</taxon>
        <taxon>Notothenioidei</taxon>
        <taxon>Channichthyidae</taxon>
        <taxon>Champsocephalus</taxon>
    </lineage>
</organism>
<evidence type="ECO:0000256" key="2">
    <source>
        <dbReference type="ARBA" id="ARBA00022777"/>
    </source>
</evidence>
<evidence type="ECO:0000259" key="4">
    <source>
        <dbReference type="Pfam" id="PF25346"/>
    </source>
</evidence>
<dbReference type="SUPFAM" id="SSF50729">
    <property type="entry name" value="PH domain-like"/>
    <property type="match status" value="1"/>
</dbReference>
<keyword evidence="6" id="KW-1185">Reference proteome</keyword>
<dbReference type="InterPro" id="IPR050839">
    <property type="entry name" value="Rho-assoc_Ser/Thr_Kinase"/>
</dbReference>
<dbReference type="PANTHER" id="PTHR22988:SF34">
    <property type="entry name" value="SERINE_THREONINE-PROTEIN KINASE MRCK BETA"/>
    <property type="match status" value="1"/>
</dbReference>
<dbReference type="InterPro" id="IPR011993">
    <property type="entry name" value="PH-like_dom_sf"/>
</dbReference>
<dbReference type="GO" id="GO:0005856">
    <property type="term" value="C:cytoskeleton"/>
    <property type="evidence" value="ECO:0007669"/>
    <property type="project" value="TreeGrafter"/>
</dbReference>
<comment type="caution">
    <text evidence="5">The sequence shown here is derived from an EMBL/GenBank/DDBJ whole genome shotgun (WGS) entry which is preliminary data.</text>
</comment>
<dbReference type="GO" id="GO:0031032">
    <property type="term" value="P:actomyosin structure organization"/>
    <property type="evidence" value="ECO:0007669"/>
    <property type="project" value="TreeGrafter"/>
</dbReference>
<dbReference type="GO" id="GO:0004674">
    <property type="term" value="F:protein serine/threonine kinase activity"/>
    <property type="evidence" value="ECO:0007669"/>
    <property type="project" value="UniProtKB-KW"/>
</dbReference>
<reference evidence="5 6" key="1">
    <citation type="journal article" date="2023" name="Mol. Biol. Evol.">
        <title>Genomics of Secondarily Temperate Adaptation in the Only Non-Antarctic Icefish.</title>
        <authorList>
            <person name="Rivera-Colon A.G."/>
            <person name="Rayamajhi N."/>
            <person name="Minhas B.F."/>
            <person name="Madrigal G."/>
            <person name="Bilyk K.T."/>
            <person name="Yoon V."/>
            <person name="Hune M."/>
            <person name="Gregory S."/>
            <person name="Cheng C.H.C."/>
            <person name="Catchen J.M."/>
        </authorList>
    </citation>
    <scope>NUCLEOTIDE SEQUENCE [LARGE SCALE GENOMIC DNA]</scope>
    <source>
        <tissue evidence="5">White muscle</tissue>
    </source>
</reference>
<feature type="domain" description="MRCK/ROCK kinase PH" evidence="4">
    <location>
        <begin position="17"/>
        <end position="80"/>
    </location>
</feature>
<dbReference type="Gene3D" id="2.30.29.30">
    <property type="entry name" value="Pleckstrin-homology domain (PH domain)/Phosphotyrosine-binding domain (PTB)"/>
    <property type="match status" value="1"/>
</dbReference>
<keyword evidence="2" id="KW-0808">Transferase</keyword>
<feature type="region of interest" description="Disordered" evidence="3">
    <location>
        <begin position="93"/>
        <end position="123"/>
    </location>
</feature>
<dbReference type="Pfam" id="PF25346">
    <property type="entry name" value="PH_MRCK"/>
    <property type="match status" value="1"/>
</dbReference>
<name>A0AAN8H5L6_CHAGU</name>
<dbReference type="EMBL" id="JAURVH010001531">
    <property type="protein sequence ID" value="KAK5902977.1"/>
    <property type="molecule type" value="Genomic_DNA"/>
</dbReference>
<dbReference type="InterPro" id="IPR057529">
    <property type="entry name" value="MRCK/ROCK_PH"/>
</dbReference>
<dbReference type="Proteomes" id="UP001331515">
    <property type="component" value="Unassembled WGS sequence"/>
</dbReference>